<dbReference type="EC" id="2.1.2.9" evidence="2 5"/>
<evidence type="ECO:0000256" key="1">
    <source>
        <dbReference type="ARBA" id="ARBA00010699"/>
    </source>
</evidence>
<feature type="domain" description="Formyl transferase N-terminal" evidence="6">
    <location>
        <begin position="1"/>
        <end position="178"/>
    </location>
</feature>
<sequence>MNIVFMGTPEYATDILSEILKADIKVVGVFTQPDKPVGRKQVLTPPHIKTFLNENYKDIPVFQPINLKEQETHEQIRSLEPDFIVVAAYGQILPKAILDIAPCINLHASILPKYRGASPIQSALLVGETTTGITAMLMDEGLDTGAILAFAYTNCEDKTSGELFDELGKIAGELIVDVLQNFPTITPQPQDDTQATICKKIKKQSGLFSFDEDASQIYNKFRAYTPWPGIFLESGLKILSLKPLQMSGKSGEILEISKDGFVVACKSGALQILSLQEPSKKAVNATAYLNGKRLGIGDRIS</sequence>
<keyword evidence="4 5" id="KW-0648">Protein biosynthesis</keyword>
<proteinExistence type="inferred from homology"/>
<accession>A0AAW3ZWL2</accession>
<dbReference type="PANTHER" id="PTHR11138:SF5">
    <property type="entry name" value="METHIONYL-TRNA FORMYLTRANSFERASE, MITOCHONDRIAL"/>
    <property type="match status" value="1"/>
</dbReference>
<dbReference type="NCBIfam" id="TIGR00460">
    <property type="entry name" value="fmt"/>
    <property type="match status" value="1"/>
</dbReference>
<evidence type="ECO:0000259" key="6">
    <source>
        <dbReference type="Pfam" id="PF00551"/>
    </source>
</evidence>
<evidence type="ECO:0000256" key="2">
    <source>
        <dbReference type="ARBA" id="ARBA00012261"/>
    </source>
</evidence>
<dbReference type="EMBL" id="LIWG01000001">
    <property type="protein sequence ID" value="MBE3607170.1"/>
    <property type="molecule type" value="Genomic_DNA"/>
</dbReference>
<name>A0AAW3ZWL2_9BACT</name>
<protein>
    <recommendedName>
        <fullName evidence="2 5">Methionyl-tRNA formyltransferase</fullName>
        <ecNumber evidence="2 5">2.1.2.9</ecNumber>
    </recommendedName>
</protein>
<keyword evidence="9" id="KW-1185">Reference proteome</keyword>
<feature type="binding site" evidence="5">
    <location>
        <begin position="109"/>
        <end position="112"/>
    </location>
    <ligand>
        <name>(6S)-5,6,7,8-tetrahydrofolate</name>
        <dbReference type="ChEBI" id="CHEBI:57453"/>
    </ligand>
</feature>
<dbReference type="InterPro" id="IPR041711">
    <property type="entry name" value="Met-tRNA-FMT_N"/>
</dbReference>
<dbReference type="Pfam" id="PF00551">
    <property type="entry name" value="Formyl_trans_N"/>
    <property type="match status" value="1"/>
</dbReference>
<dbReference type="Proteomes" id="UP000650616">
    <property type="component" value="Unassembled WGS sequence"/>
</dbReference>
<comment type="caution">
    <text evidence="8">The sequence shown here is derived from an EMBL/GenBank/DDBJ whole genome shotgun (WGS) entry which is preliminary data.</text>
</comment>
<dbReference type="HAMAP" id="MF_00182">
    <property type="entry name" value="Formyl_trans"/>
    <property type="match status" value="1"/>
</dbReference>
<reference evidence="8 9" key="1">
    <citation type="submission" date="2015-08" db="EMBL/GenBank/DDBJ databases">
        <title>Comparative genomics of the Campylobacter concisus group.</title>
        <authorList>
            <person name="Yee E."/>
            <person name="Chapman M.H."/>
            <person name="Huynh S."/>
            <person name="Bono J.L."/>
            <person name="On S.L."/>
            <person name="St Leger J."/>
            <person name="Foster G."/>
            <person name="Parker C.T."/>
            <person name="Miller W.G."/>
        </authorList>
    </citation>
    <scope>NUCLEOTIDE SEQUENCE [LARGE SCALE GENOMIC DNA]</scope>
    <source>
        <strain evidence="8 9">RM9337</strain>
    </source>
</reference>
<feature type="domain" description="Formyl transferase C-terminal" evidence="7">
    <location>
        <begin position="200"/>
        <end position="293"/>
    </location>
</feature>
<dbReference type="GO" id="GO:0005829">
    <property type="term" value="C:cytosol"/>
    <property type="evidence" value="ECO:0007669"/>
    <property type="project" value="TreeGrafter"/>
</dbReference>
<dbReference type="PANTHER" id="PTHR11138">
    <property type="entry name" value="METHIONYL-TRNA FORMYLTRANSFERASE"/>
    <property type="match status" value="1"/>
</dbReference>
<evidence type="ECO:0000256" key="4">
    <source>
        <dbReference type="ARBA" id="ARBA00022917"/>
    </source>
</evidence>
<organism evidence="8 9">
    <name type="scientific">Campylobacter californiensis</name>
    <dbReference type="NCBI Taxonomy" id="1032243"/>
    <lineage>
        <taxon>Bacteria</taxon>
        <taxon>Pseudomonadati</taxon>
        <taxon>Campylobacterota</taxon>
        <taxon>Epsilonproteobacteria</taxon>
        <taxon>Campylobacterales</taxon>
        <taxon>Campylobacteraceae</taxon>
        <taxon>Campylobacter</taxon>
    </lineage>
</organism>
<dbReference type="CDD" id="cd08704">
    <property type="entry name" value="Met_tRNA_FMT_C"/>
    <property type="match status" value="1"/>
</dbReference>
<dbReference type="GO" id="GO:0004479">
    <property type="term" value="F:methionyl-tRNA formyltransferase activity"/>
    <property type="evidence" value="ECO:0007669"/>
    <property type="project" value="UniProtKB-UniRule"/>
</dbReference>
<dbReference type="SUPFAM" id="SSF53328">
    <property type="entry name" value="Formyltransferase"/>
    <property type="match status" value="1"/>
</dbReference>
<gene>
    <name evidence="5" type="primary">fmt</name>
    <name evidence="8" type="ORF">CCAL9337_00270</name>
</gene>
<dbReference type="InterPro" id="IPR002376">
    <property type="entry name" value="Formyl_transf_N"/>
</dbReference>
<dbReference type="Pfam" id="PF02911">
    <property type="entry name" value="Formyl_trans_C"/>
    <property type="match status" value="1"/>
</dbReference>
<dbReference type="SUPFAM" id="SSF50486">
    <property type="entry name" value="FMT C-terminal domain-like"/>
    <property type="match status" value="1"/>
</dbReference>
<evidence type="ECO:0000256" key="3">
    <source>
        <dbReference type="ARBA" id="ARBA00022679"/>
    </source>
</evidence>
<dbReference type="CDD" id="cd08646">
    <property type="entry name" value="FMT_core_Met-tRNA-FMT_N"/>
    <property type="match status" value="1"/>
</dbReference>
<dbReference type="InterPro" id="IPR011034">
    <property type="entry name" value="Formyl_transferase-like_C_sf"/>
</dbReference>
<comment type="function">
    <text evidence="5">Attaches a formyl group to the free amino group of methionyl-tRNA(fMet). The formyl group appears to play a dual role in the initiator identity of N-formylmethionyl-tRNA by promoting its recognition by IF2 and preventing the misappropriation of this tRNA by the elongation apparatus.</text>
</comment>
<dbReference type="InterPro" id="IPR036477">
    <property type="entry name" value="Formyl_transf_N_sf"/>
</dbReference>
<evidence type="ECO:0000259" key="7">
    <source>
        <dbReference type="Pfam" id="PF02911"/>
    </source>
</evidence>
<dbReference type="InterPro" id="IPR005793">
    <property type="entry name" value="Formyl_trans_C"/>
</dbReference>
<keyword evidence="3 5" id="KW-0808">Transferase</keyword>
<dbReference type="Gene3D" id="3.40.50.12230">
    <property type="match status" value="1"/>
</dbReference>
<evidence type="ECO:0000256" key="5">
    <source>
        <dbReference type="HAMAP-Rule" id="MF_00182"/>
    </source>
</evidence>
<evidence type="ECO:0000313" key="8">
    <source>
        <dbReference type="EMBL" id="MBE3607170.1"/>
    </source>
</evidence>
<evidence type="ECO:0000313" key="9">
    <source>
        <dbReference type="Proteomes" id="UP000650616"/>
    </source>
</evidence>
<dbReference type="InterPro" id="IPR044135">
    <property type="entry name" value="Met-tRNA-FMT_C"/>
</dbReference>
<dbReference type="AlphaFoldDB" id="A0AAW3ZWL2"/>
<comment type="similarity">
    <text evidence="1 5">Belongs to the Fmt family.</text>
</comment>
<dbReference type="RefSeq" id="WP_170015073.1">
    <property type="nucleotide sequence ID" value="NZ_CP012545.1"/>
</dbReference>
<comment type="catalytic activity">
    <reaction evidence="5">
        <text>L-methionyl-tRNA(fMet) + (6R)-10-formyltetrahydrofolate = N-formyl-L-methionyl-tRNA(fMet) + (6S)-5,6,7,8-tetrahydrofolate + H(+)</text>
        <dbReference type="Rhea" id="RHEA:24380"/>
        <dbReference type="Rhea" id="RHEA-COMP:9952"/>
        <dbReference type="Rhea" id="RHEA-COMP:9953"/>
        <dbReference type="ChEBI" id="CHEBI:15378"/>
        <dbReference type="ChEBI" id="CHEBI:57453"/>
        <dbReference type="ChEBI" id="CHEBI:78530"/>
        <dbReference type="ChEBI" id="CHEBI:78844"/>
        <dbReference type="ChEBI" id="CHEBI:195366"/>
        <dbReference type="EC" id="2.1.2.9"/>
    </reaction>
</comment>
<dbReference type="InterPro" id="IPR005794">
    <property type="entry name" value="Fmt"/>
</dbReference>